<keyword evidence="2" id="KW-1185">Reference proteome</keyword>
<dbReference type="EMBL" id="JAHQIW010000632">
    <property type="protein sequence ID" value="KAJ1349246.1"/>
    <property type="molecule type" value="Genomic_DNA"/>
</dbReference>
<proteinExistence type="predicted"/>
<organism evidence="1 2">
    <name type="scientific">Parelaphostrongylus tenuis</name>
    <name type="common">Meningeal worm</name>
    <dbReference type="NCBI Taxonomy" id="148309"/>
    <lineage>
        <taxon>Eukaryota</taxon>
        <taxon>Metazoa</taxon>
        <taxon>Ecdysozoa</taxon>
        <taxon>Nematoda</taxon>
        <taxon>Chromadorea</taxon>
        <taxon>Rhabditida</taxon>
        <taxon>Rhabditina</taxon>
        <taxon>Rhabditomorpha</taxon>
        <taxon>Strongyloidea</taxon>
        <taxon>Metastrongylidae</taxon>
        <taxon>Parelaphostrongylus</taxon>
    </lineage>
</organism>
<comment type="caution">
    <text evidence="1">The sequence shown here is derived from an EMBL/GenBank/DDBJ whole genome shotgun (WGS) entry which is preliminary data.</text>
</comment>
<dbReference type="AlphaFoldDB" id="A0AAD5MK80"/>
<protein>
    <submittedName>
        <fullName evidence="1">Uncharacterized protein</fullName>
    </submittedName>
</protein>
<accession>A0AAD5MK80</accession>
<name>A0AAD5MK80_PARTN</name>
<gene>
    <name evidence="1" type="ORF">KIN20_004722</name>
</gene>
<evidence type="ECO:0000313" key="1">
    <source>
        <dbReference type="EMBL" id="KAJ1349246.1"/>
    </source>
</evidence>
<sequence>MDITMPIIKSTWGSSLPHIVYFSDKASDDIPMVDCGVQNTEKGKRSVEGQFAEKFFITGWI</sequence>
<dbReference type="Proteomes" id="UP001196413">
    <property type="component" value="Unassembled WGS sequence"/>
</dbReference>
<reference evidence="1" key="1">
    <citation type="submission" date="2021-06" db="EMBL/GenBank/DDBJ databases">
        <title>Parelaphostrongylus tenuis whole genome reference sequence.</title>
        <authorList>
            <person name="Garwood T.J."/>
            <person name="Larsen P.A."/>
            <person name="Fountain-Jones N.M."/>
            <person name="Garbe J.R."/>
            <person name="Macchietto M.G."/>
            <person name="Kania S.A."/>
            <person name="Gerhold R.W."/>
            <person name="Richards J.E."/>
            <person name="Wolf T.M."/>
        </authorList>
    </citation>
    <scope>NUCLEOTIDE SEQUENCE</scope>
    <source>
        <strain evidence="1">MNPRO001-30</strain>
        <tissue evidence="1">Meninges</tissue>
    </source>
</reference>
<evidence type="ECO:0000313" key="2">
    <source>
        <dbReference type="Proteomes" id="UP001196413"/>
    </source>
</evidence>